<sequence>MSRSEVGDAELQGWRRETRQRQSGRTAGRVDVCIIRCEKQASHSFGSIEFRKIIGNATRWRPLLAKTVPQGKIFRSRTQLRRYLLSQTNTDLQISDFDFSVSDKTQQTRGTLEEKSSCPRRAGETANEDMEERGEEESETGLDTEPANPLNPALDEHSSASERREHDPFETAGGVEDENERLSLTDCVSPSRNTESRSKLFAEKRKTSPYFSRRSNALSRPKRKAFRKWTPPRSPYNLVQETLFHDPWKLLVATIFLNKTSGKMAIPTLWEFFERYPSADVTRASDWRPLALLLQPLGLSTLRAKTLVRFSDEYLSKSWRYPIELHGIGKYGNDSYRIFCVEEWREVTPDDHKLNDYHAWLWRNQERLGI</sequence>
<keyword evidence="2" id="KW-0597">Phosphoprotein</keyword>
<gene>
    <name evidence="15" type="ORF">DPX16_21887</name>
</gene>
<feature type="compositionally biased region" description="Acidic residues" evidence="13">
    <location>
        <begin position="126"/>
        <end position="142"/>
    </location>
</feature>
<comment type="subcellular location">
    <subcellularLocation>
        <location evidence="1">Nucleus</location>
    </subcellularLocation>
</comment>
<evidence type="ECO:0000256" key="2">
    <source>
        <dbReference type="ARBA" id="ARBA00022553"/>
    </source>
</evidence>
<dbReference type="PANTHER" id="PTHR15074:SF7">
    <property type="entry name" value="METHYL-CPG-BINDING DOMAIN PROTEIN 4"/>
    <property type="match status" value="1"/>
</dbReference>
<dbReference type="Gene3D" id="3.30.890.10">
    <property type="entry name" value="Methyl-cpg-binding Protein 2, Chain A"/>
    <property type="match status" value="1"/>
</dbReference>
<dbReference type="GO" id="GO:0005634">
    <property type="term" value="C:nucleus"/>
    <property type="evidence" value="ECO:0007669"/>
    <property type="project" value="UniProtKB-SubCell"/>
</dbReference>
<dbReference type="GO" id="GO:0016787">
    <property type="term" value="F:hydrolase activity"/>
    <property type="evidence" value="ECO:0007669"/>
    <property type="project" value="UniProtKB-KW"/>
</dbReference>
<evidence type="ECO:0000256" key="9">
    <source>
        <dbReference type="ARBA" id="ARBA00062707"/>
    </source>
</evidence>
<dbReference type="SUPFAM" id="SSF54171">
    <property type="entry name" value="DNA-binding domain"/>
    <property type="match status" value="1"/>
</dbReference>
<evidence type="ECO:0000256" key="13">
    <source>
        <dbReference type="SAM" id="MobiDB-lite"/>
    </source>
</evidence>
<keyword evidence="5" id="KW-0238">DNA-binding</keyword>
<evidence type="ECO:0000313" key="16">
    <source>
        <dbReference type="Proteomes" id="UP000281406"/>
    </source>
</evidence>
<dbReference type="PROSITE" id="PS50982">
    <property type="entry name" value="MBD"/>
    <property type="match status" value="1"/>
</dbReference>
<evidence type="ECO:0000256" key="11">
    <source>
        <dbReference type="ARBA" id="ARBA00076709"/>
    </source>
</evidence>
<feature type="compositionally biased region" description="Basic and acidic residues" evidence="13">
    <location>
        <begin position="154"/>
        <end position="169"/>
    </location>
</feature>
<dbReference type="Gene3D" id="1.10.340.30">
    <property type="entry name" value="Hypothetical protein, domain 2"/>
    <property type="match status" value="1"/>
</dbReference>
<keyword evidence="4" id="KW-0378">Hydrolase</keyword>
<dbReference type="Proteomes" id="UP000281406">
    <property type="component" value="Unassembled WGS sequence"/>
</dbReference>
<organism evidence="15 16">
    <name type="scientific">Anabarilius grahami</name>
    <name type="common">Kanglang fish</name>
    <name type="synonym">Barilius grahami</name>
    <dbReference type="NCBI Taxonomy" id="495550"/>
    <lineage>
        <taxon>Eukaryota</taxon>
        <taxon>Metazoa</taxon>
        <taxon>Chordata</taxon>
        <taxon>Craniata</taxon>
        <taxon>Vertebrata</taxon>
        <taxon>Euteleostomi</taxon>
        <taxon>Actinopterygii</taxon>
        <taxon>Neopterygii</taxon>
        <taxon>Teleostei</taxon>
        <taxon>Ostariophysi</taxon>
        <taxon>Cypriniformes</taxon>
        <taxon>Xenocyprididae</taxon>
        <taxon>Xenocypridinae</taxon>
        <taxon>Xenocypridinae incertae sedis</taxon>
        <taxon>Anabarilius</taxon>
    </lineage>
</organism>
<keyword evidence="6" id="KW-0234">DNA repair</keyword>
<evidence type="ECO:0000256" key="5">
    <source>
        <dbReference type="ARBA" id="ARBA00023125"/>
    </source>
</evidence>
<feature type="region of interest" description="Disordered" evidence="13">
    <location>
        <begin position="103"/>
        <end position="201"/>
    </location>
</feature>
<proteinExistence type="predicted"/>
<dbReference type="GO" id="GO:0006281">
    <property type="term" value="P:DNA repair"/>
    <property type="evidence" value="ECO:0007669"/>
    <property type="project" value="UniProtKB-KW"/>
</dbReference>
<accession>A0A3N0XM79</accession>
<dbReference type="GO" id="GO:0003677">
    <property type="term" value="F:DNA binding"/>
    <property type="evidence" value="ECO:0007669"/>
    <property type="project" value="UniProtKB-KW"/>
</dbReference>
<dbReference type="InterPro" id="IPR001739">
    <property type="entry name" value="Methyl_CpG_DNA-bd"/>
</dbReference>
<dbReference type="SUPFAM" id="SSF48150">
    <property type="entry name" value="DNA-glycosylase"/>
    <property type="match status" value="1"/>
</dbReference>
<evidence type="ECO:0000256" key="8">
    <source>
        <dbReference type="ARBA" id="ARBA00055831"/>
    </source>
</evidence>
<evidence type="ECO:0000256" key="10">
    <source>
        <dbReference type="ARBA" id="ARBA00069821"/>
    </source>
</evidence>
<evidence type="ECO:0000256" key="3">
    <source>
        <dbReference type="ARBA" id="ARBA00022763"/>
    </source>
</evidence>
<evidence type="ECO:0000256" key="6">
    <source>
        <dbReference type="ARBA" id="ARBA00023204"/>
    </source>
</evidence>
<evidence type="ECO:0000259" key="14">
    <source>
        <dbReference type="PROSITE" id="PS50982"/>
    </source>
</evidence>
<feature type="compositionally biased region" description="Basic and acidic residues" evidence="13">
    <location>
        <begin position="111"/>
        <end position="123"/>
    </location>
</feature>
<evidence type="ECO:0000256" key="1">
    <source>
        <dbReference type="ARBA" id="ARBA00004123"/>
    </source>
</evidence>
<keyword evidence="7" id="KW-0539">Nucleus</keyword>
<dbReference type="PANTHER" id="PTHR15074">
    <property type="entry name" value="METHYL-CPG-BINDING PROTEIN"/>
    <property type="match status" value="1"/>
</dbReference>
<dbReference type="InterPro" id="IPR016177">
    <property type="entry name" value="DNA-bd_dom_sf"/>
</dbReference>
<evidence type="ECO:0000256" key="12">
    <source>
        <dbReference type="ARBA" id="ARBA00083330"/>
    </source>
</evidence>
<keyword evidence="16" id="KW-1185">Reference proteome</keyword>
<keyword evidence="3" id="KW-0227">DNA damage</keyword>
<comment type="function">
    <text evidence="8">Mismatch-specific DNA N-glycosylase involved in DNA repair. Has thymine glycosylase activity and is specific for G:T mismatches within methylated and unmethylated CpG sites. Can also remove uracil or 5-fluorouracil in G:U mismatches. Has no lyase activity. Was first identified as methyl-CpG-binding protein.</text>
</comment>
<dbReference type="Pfam" id="PF01429">
    <property type="entry name" value="MBD"/>
    <property type="match status" value="1"/>
</dbReference>
<reference evidence="15 16" key="1">
    <citation type="submission" date="2018-10" db="EMBL/GenBank/DDBJ databases">
        <title>Genome assembly for a Yunnan-Guizhou Plateau 3E fish, Anabarilius grahami (Regan), and its evolutionary and genetic applications.</title>
        <authorList>
            <person name="Jiang W."/>
        </authorList>
    </citation>
    <scope>NUCLEOTIDE SEQUENCE [LARGE SCALE GENOMIC DNA]</scope>
    <source>
        <strain evidence="15">AG-KIZ</strain>
        <tissue evidence="15">Muscle</tissue>
    </source>
</reference>
<protein>
    <recommendedName>
        <fullName evidence="10">Methyl-CpG-binding domain protein 4</fullName>
    </recommendedName>
    <alternativeName>
        <fullName evidence="11">Methyl-CpG-binding protein MBD4</fullName>
    </alternativeName>
    <alternativeName>
        <fullName evidence="12">Mismatch-specific DNA N-glycosylase</fullName>
    </alternativeName>
</protein>
<dbReference type="InterPro" id="IPR011257">
    <property type="entry name" value="DNA_glycosylase"/>
</dbReference>
<comment type="subunit">
    <text evidence="9">Interacts with MLH1.</text>
</comment>
<feature type="region of interest" description="Disordered" evidence="13">
    <location>
        <begin position="1"/>
        <end position="22"/>
    </location>
</feature>
<dbReference type="AlphaFoldDB" id="A0A3N0XM79"/>
<dbReference type="OrthoDB" id="10265068at2759"/>
<comment type="caution">
    <text evidence="15">The sequence shown here is derived from an EMBL/GenBank/DDBJ whole genome shotgun (WGS) entry which is preliminary data.</text>
</comment>
<dbReference type="InterPro" id="IPR045138">
    <property type="entry name" value="MeCP2/MBD4"/>
</dbReference>
<name>A0A3N0XM79_ANAGA</name>
<feature type="domain" description="MBD" evidence="14">
    <location>
        <begin position="1"/>
        <end position="104"/>
    </location>
</feature>
<dbReference type="FunFam" id="1.10.340.30:FF:000051">
    <property type="entry name" value="Methyl-CpG-binding domain protein 4"/>
    <property type="match status" value="1"/>
</dbReference>
<evidence type="ECO:0000256" key="7">
    <source>
        <dbReference type="ARBA" id="ARBA00023242"/>
    </source>
</evidence>
<evidence type="ECO:0000313" key="15">
    <source>
        <dbReference type="EMBL" id="ROI74338.1"/>
    </source>
</evidence>
<dbReference type="EMBL" id="RJVU01069130">
    <property type="protein sequence ID" value="ROI74338.1"/>
    <property type="molecule type" value="Genomic_DNA"/>
</dbReference>
<evidence type="ECO:0000256" key="4">
    <source>
        <dbReference type="ARBA" id="ARBA00022801"/>
    </source>
</evidence>